<feature type="domain" description="Transcription elongation factor GreA/GreB C-terminal" evidence="9">
    <location>
        <begin position="85"/>
        <end position="158"/>
    </location>
</feature>
<dbReference type="GO" id="GO:0032784">
    <property type="term" value="P:regulation of DNA-templated transcription elongation"/>
    <property type="evidence" value="ECO:0007669"/>
    <property type="project" value="UniProtKB-UniRule"/>
</dbReference>
<dbReference type="EMBL" id="CP047418">
    <property type="protein sequence ID" value="QLL77220.1"/>
    <property type="molecule type" value="Genomic_DNA"/>
</dbReference>
<keyword evidence="11" id="KW-0251">Elongation factor</keyword>
<organism evidence="11 12">
    <name type="scientific">Ligilactobacillus saerimneri</name>
    <dbReference type="NCBI Taxonomy" id="228229"/>
    <lineage>
        <taxon>Bacteria</taxon>
        <taxon>Bacillati</taxon>
        <taxon>Bacillota</taxon>
        <taxon>Bacilli</taxon>
        <taxon>Lactobacillales</taxon>
        <taxon>Lactobacillaceae</taxon>
        <taxon>Ligilactobacillus</taxon>
    </lineage>
</organism>
<evidence type="ECO:0000256" key="7">
    <source>
        <dbReference type="HAMAP-Rule" id="MF_00105"/>
    </source>
</evidence>
<dbReference type="KEGG" id="lsw:GTO87_00370"/>
<dbReference type="Pfam" id="PF03449">
    <property type="entry name" value="GreA_GreB_N"/>
    <property type="match status" value="1"/>
</dbReference>
<keyword evidence="11" id="KW-0648">Protein biosynthesis</keyword>
<dbReference type="SUPFAM" id="SSF54534">
    <property type="entry name" value="FKBP-like"/>
    <property type="match status" value="1"/>
</dbReference>
<dbReference type="NCBIfam" id="TIGR01462">
    <property type="entry name" value="greA"/>
    <property type="match status" value="1"/>
</dbReference>
<dbReference type="InterPro" id="IPR028624">
    <property type="entry name" value="Tscrpt_elong_fac_GreA/B"/>
</dbReference>
<protein>
    <recommendedName>
        <fullName evidence="2 7">Transcription elongation factor GreA</fullName>
    </recommendedName>
    <alternativeName>
        <fullName evidence="6 7">Transcript cleavage factor GreA</fullName>
    </alternativeName>
</protein>
<evidence type="ECO:0000256" key="8">
    <source>
        <dbReference type="RuleBase" id="RU000556"/>
    </source>
</evidence>
<dbReference type="InterPro" id="IPR036953">
    <property type="entry name" value="GreA/GreB_C_sf"/>
</dbReference>
<dbReference type="GO" id="GO:0070063">
    <property type="term" value="F:RNA polymerase binding"/>
    <property type="evidence" value="ECO:0007669"/>
    <property type="project" value="InterPro"/>
</dbReference>
<evidence type="ECO:0000256" key="5">
    <source>
        <dbReference type="ARBA" id="ARBA00023163"/>
    </source>
</evidence>
<dbReference type="Gene3D" id="1.10.287.180">
    <property type="entry name" value="Transcription elongation factor, GreA/GreB, N-terminal domain"/>
    <property type="match status" value="1"/>
</dbReference>
<evidence type="ECO:0000259" key="10">
    <source>
        <dbReference type="Pfam" id="PF03449"/>
    </source>
</evidence>
<dbReference type="Pfam" id="PF01272">
    <property type="entry name" value="GreA_GreB"/>
    <property type="match status" value="1"/>
</dbReference>
<evidence type="ECO:0000256" key="4">
    <source>
        <dbReference type="ARBA" id="ARBA00023125"/>
    </source>
</evidence>
<sequence length="159" mass="17684">MNKDRQDFYLQKMTPSGYQKITAEIAQLDADRPAKIKALQKARALGDLSENADYSAAKRDLRHLESRLRFLHKQLRYADVITPQDNGKVELGTYVTLHFDDGAEEIFRIVGKQEVDVDAQLISFASPLGAALMGKKVGTTVTVEAPATTYQVTITKITV</sequence>
<dbReference type="RefSeq" id="WP_180849047.1">
    <property type="nucleotide sequence ID" value="NZ_CP047418.1"/>
</dbReference>
<accession>A0A7H9EHQ1</accession>
<keyword evidence="4 7" id="KW-0238">DNA-binding</keyword>
<dbReference type="InterPro" id="IPR001437">
    <property type="entry name" value="Tscrpt_elong_fac_GreA/B_C"/>
</dbReference>
<keyword evidence="5 7" id="KW-0804">Transcription</keyword>
<dbReference type="InterPro" id="IPR036805">
    <property type="entry name" value="Tscrpt_elong_fac_GreA/B_N_sf"/>
</dbReference>
<comment type="similarity">
    <text evidence="1 7 8">Belongs to the GreA/GreB family.</text>
</comment>
<dbReference type="InterPro" id="IPR023459">
    <property type="entry name" value="Tscrpt_elong_fac_GreA/B_fam"/>
</dbReference>
<dbReference type="PANTHER" id="PTHR30437:SF6">
    <property type="entry name" value="TRANSCRIPTION ELONGATION FACTOR GREB"/>
    <property type="match status" value="1"/>
</dbReference>
<evidence type="ECO:0000256" key="3">
    <source>
        <dbReference type="ARBA" id="ARBA00023015"/>
    </source>
</evidence>
<evidence type="ECO:0000313" key="11">
    <source>
        <dbReference type="EMBL" id="QLL77220.1"/>
    </source>
</evidence>
<gene>
    <name evidence="7 11" type="primary">greA</name>
    <name evidence="11" type="ORF">GTO87_00370</name>
</gene>
<dbReference type="GO" id="GO:0003746">
    <property type="term" value="F:translation elongation factor activity"/>
    <property type="evidence" value="ECO:0007669"/>
    <property type="project" value="UniProtKB-KW"/>
</dbReference>
<comment type="function">
    <text evidence="7 8">Necessary for efficient RNA polymerase transcription elongation past template-encoded arresting sites. The arresting sites in DNA have the property of trapping a certain fraction of elongating RNA polymerases that pass through, resulting in locked ternary complexes. Cleavage of the nascent transcript by cleavage factors such as GreA or GreB allows the resumption of elongation from the new 3'terminus. GreA releases sequences of 2 to 3 nucleotides.</text>
</comment>
<dbReference type="InterPro" id="IPR006359">
    <property type="entry name" value="Tscrpt_elong_fac_GreA"/>
</dbReference>
<keyword evidence="3 7" id="KW-0805">Transcription regulation</keyword>
<reference evidence="11 12" key="1">
    <citation type="submission" date="2020-01" db="EMBL/GenBank/DDBJ databases">
        <title>Complete and circular genome sequences of six lactobacillus isolates from horses.</title>
        <authorList>
            <person name="Hassan H.M."/>
        </authorList>
    </citation>
    <scope>NUCLEOTIDE SEQUENCE [LARGE SCALE GENOMIC DNA]</scope>
    <source>
        <strain evidence="11 12">1A</strain>
    </source>
</reference>
<dbReference type="SUPFAM" id="SSF46557">
    <property type="entry name" value="GreA transcript cleavage protein, N-terminal domain"/>
    <property type="match status" value="1"/>
</dbReference>
<dbReference type="FunFam" id="1.10.287.180:FF:000001">
    <property type="entry name" value="Transcription elongation factor GreA"/>
    <property type="match status" value="1"/>
</dbReference>
<evidence type="ECO:0000256" key="6">
    <source>
        <dbReference type="ARBA" id="ARBA00030776"/>
    </source>
</evidence>
<dbReference type="GO" id="GO:0006354">
    <property type="term" value="P:DNA-templated transcription elongation"/>
    <property type="evidence" value="ECO:0007669"/>
    <property type="project" value="TreeGrafter"/>
</dbReference>
<name>A0A7H9EHQ1_9LACO</name>
<evidence type="ECO:0000256" key="2">
    <source>
        <dbReference type="ARBA" id="ARBA00013729"/>
    </source>
</evidence>
<dbReference type="AlphaFoldDB" id="A0A7H9EHQ1"/>
<dbReference type="GO" id="GO:0003677">
    <property type="term" value="F:DNA binding"/>
    <property type="evidence" value="ECO:0007669"/>
    <property type="project" value="UniProtKB-UniRule"/>
</dbReference>
<dbReference type="HAMAP" id="MF_00105">
    <property type="entry name" value="GreA_GreB"/>
    <property type="match status" value="1"/>
</dbReference>
<feature type="domain" description="Transcription elongation factor GreA/GreB N-terminal" evidence="10">
    <location>
        <begin position="12"/>
        <end position="80"/>
    </location>
</feature>
<evidence type="ECO:0000256" key="1">
    <source>
        <dbReference type="ARBA" id="ARBA00008213"/>
    </source>
</evidence>
<dbReference type="NCBIfam" id="NF001263">
    <property type="entry name" value="PRK00226.1-4"/>
    <property type="match status" value="1"/>
</dbReference>
<evidence type="ECO:0000259" key="9">
    <source>
        <dbReference type="Pfam" id="PF01272"/>
    </source>
</evidence>
<proteinExistence type="inferred from homology"/>
<evidence type="ECO:0000313" key="12">
    <source>
        <dbReference type="Proteomes" id="UP000510886"/>
    </source>
</evidence>
<dbReference type="Proteomes" id="UP000510886">
    <property type="component" value="Chromosome"/>
</dbReference>
<dbReference type="InterPro" id="IPR022691">
    <property type="entry name" value="Tscrpt_elong_fac_GreA/B_N"/>
</dbReference>
<dbReference type="PANTHER" id="PTHR30437">
    <property type="entry name" value="TRANSCRIPTION ELONGATION FACTOR GREA"/>
    <property type="match status" value="1"/>
</dbReference>
<dbReference type="Gene3D" id="3.10.50.30">
    <property type="entry name" value="Transcription elongation factor, GreA/GreB, C-terminal domain"/>
    <property type="match status" value="1"/>
</dbReference>
<dbReference type="PIRSF" id="PIRSF006092">
    <property type="entry name" value="GreA_GreB"/>
    <property type="match status" value="1"/>
</dbReference>